<name>A0AA37T4C5_9GAMM</name>
<accession>A0AA37T4C5</accession>
<evidence type="ECO:0000313" key="2">
    <source>
        <dbReference type="Proteomes" id="UP001156870"/>
    </source>
</evidence>
<dbReference type="RefSeq" id="WP_232593386.1">
    <property type="nucleotide sequence ID" value="NZ_BSPD01000029.1"/>
</dbReference>
<proteinExistence type="predicted"/>
<dbReference type="AlphaFoldDB" id="A0AA37T4C5"/>
<dbReference type="Proteomes" id="UP001156870">
    <property type="component" value="Unassembled WGS sequence"/>
</dbReference>
<comment type="caution">
    <text evidence="1">The sequence shown here is derived from an EMBL/GenBank/DDBJ whole genome shotgun (WGS) entry which is preliminary data.</text>
</comment>
<sequence length="382" mass="43217">MFSNIFNESFNNYLYLSGKTTRGAQGKTVYINPNLLQVFVEYSHSAGNYDILMTEKALNMLPSSYTGSGTSDNLTTPHVHNDTCGDFEVFYVIFQEKNENNHGSGLYITNIKRIAHRDAKYTQGLYHAEDMGGKGWEVNKSTSKKIEQPFGVIGAEYDRKNHRFSIHETMKAAEPVLEKSKTAATYKAEASIYYCPTYMEDQDGVWLDKELKSNGLTKGPQELAQILVSTQNQVDEDEKEPIYHWFVIGKGAEVLDKALNMLPNYGGAKLKNTKFHLVSPEFNVGLLFKKIDSVGAHVDKGVNSIKAKPQSYIYQISDIPTIGKYLESSNLLPEKDETYLKGQMGFYGGVKENLTKYTKDKSLMEEKTFMSLAHMIEERSKW</sequence>
<organism evidence="1 2">
    <name type="scientific">Marinibactrum halimedae</name>
    <dbReference type="NCBI Taxonomy" id="1444977"/>
    <lineage>
        <taxon>Bacteria</taxon>
        <taxon>Pseudomonadati</taxon>
        <taxon>Pseudomonadota</taxon>
        <taxon>Gammaproteobacteria</taxon>
        <taxon>Cellvibrionales</taxon>
        <taxon>Cellvibrionaceae</taxon>
        <taxon>Marinibactrum</taxon>
    </lineage>
</organism>
<protein>
    <submittedName>
        <fullName evidence="1">Uncharacterized protein</fullName>
    </submittedName>
</protein>
<reference evidence="1 2" key="1">
    <citation type="journal article" date="2014" name="Int. J. Syst. Evol. Microbiol.">
        <title>Complete genome sequence of Corynebacterium casei LMG S-19264T (=DSM 44701T), isolated from a smear-ripened cheese.</title>
        <authorList>
            <consortium name="US DOE Joint Genome Institute (JGI-PGF)"/>
            <person name="Walter F."/>
            <person name="Albersmeier A."/>
            <person name="Kalinowski J."/>
            <person name="Ruckert C."/>
        </authorList>
    </citation>
    <scope>NUCLEOTIDE SEQUENCE [LARGE SCALE GENOMIC DNA]</scope>
    <source>
        <strain evidence="1 2">NBRC 110095</strain>
    </source>
</reference>
<evidence type="ECO:0000313" key="1">
    <source>
        <dbReference type="EMBL" id="GLS25351.1"/>
    </source>
</evidence>
<gene>
    <name evidence="1" type="ORF">GCM10007877_10650</name>
</gene>
<keyword evidence="2" id="KW-1185">Reference proteome</keyword>
<dbReference type="EMBL" id="BSPD01000029">
    <property type="protein sequence ID" value="GLS25351.1"/>
    <property type="molecule type" value="Genomic_DNA"/>
</dbReference>